<name>A0A1G2L555_9BACT</name>
<evidence type="ECO:0000313" key="2">
    <source>
        <dbReference type="EMBL" id="OHA06796.1"/>
    </source>
</evidence>
<feature type="region of interest" description="Disordered" evidence="1">
    <location>
        <begin position="1"/>
        <end position="26"/>
    </location>
</feature>
<dbReference type="Proteomes" id="UP000177982">
    <property type="component" value="Unassembled WGS sequence"/>
</dbReference>
<evidence type="ECO:0000256" key="1">
    <source>
        <dbReference type="SAM" id="MobiDB-lite"/>
    </source>
</evidence>
<dbReference type="AlphaFoldDB" id="A0A1G2L555"/>
<sequence>MTHEKHNKDFSSSREEIDSLRMETQPLSPKEYEETKAFIRECDSGFRANLGAYMKPRKDNEEIEVADRFLAMDKKTLETFGHYWYMGSNRKDTSKNYLPEGDSGNMQTYLGKGDFAVGYIPDYWHMAPEDVRKHLINVMGSERNAMRYLQRVTARQIYTHEIAHLYQDSSLSVPFSEAGAYYYARELMKRNKWGPPIGGGYDDAADFYGELVSKYGDDVHKLYFGTLLNKRKRRFILSELTKERVHELFPDYADEKKN</sequence>
<accession>A0A1G2L555</accession>
<gene>
    <name evidence="2" type="ORF">A2934_03790</name>
</gene>
<comment type="caution">
    <text evidence="2">The sequence shown here is derived from an EMBL/GenBank/DDBJ whole genome shotgun (WGS) entry which is preliminary data.</text>
</comment>
<reference evidence="2 3" key="1">
    <citation type="journal article" date="2016" name="Nat. Commun.">
        <title>Thousands of microbial genomes shed light on interconnected biogeochemical processes in an aquifer system.</title>
        <authorList>
            <person name="Anantharaman K."/>
            <person name="Brown C.T."/>
            <person name="Hug L.A."/>
            <person name="Sharon I."/>
            <person name="Castelle C.J."/>
            <person name="Probst A.J."/>
            <person name="Thomas B.C."/>
            <person name="Singh A."/>
            <person name="Wilkins M.J."/>
            <person name="Karaoz U."/>
            <person name="Brodie E.L."/>
            <person name="Williams K.H."/>
            <person name="Hubbard S.S."/>
            <person name="Banfield J.F."/>
        </authorList>
    </citation>
    <scope>NUCLEOTIDE SEQUENCE [LARGE SCALE GENOMIC DNA]</scope>
</reference>
<protein>
    <submittedName>
        <fullName evidence="2">Uncharacterized protein</fullName>
    </submittedName>
</protein>
<proteinExistence type="predicted"/>
<evidence type="ECO:0000313" key="3">
    <source>
        <dbReference type="Proteomes" id="UP000177982"/>
    </source>
</evidence>
<organism evidence="2 3">
    <name type="scientific">Candidatus Sungbacteria bacterium RIFCSPLOWO2_01_FULL_47_10</name>
    <dbReference type="NCBI Taxonomy" id="1802276"/>
    <lineage>
        <taxon>Bacteria</taxon>
        <taxon>Candidatus Sungiibacteriota</taxon>
    </lineage>
</organism>
<feature type="compositionally biased region" description="Basic and acidic residues" evidence="1">
    <location>
        <begin position="1"/>
        <end position="21"/>
    </location>
</feature>
<dbReference type="EMBL" id="MHQO01000023">
    <property type="protein sequence ID" value="OHA06796.1"/>
    <property type="molecule type" value="Genomic_DNA"/>
</dbReference>